<gene>
    <name evidence="1" type="ORF">Lalb_Chr11g0072571</name>
</gene>
<dbReference type="EMBL" id="WOCE01000011">
    <property type="protein sequence ID" value="KAE9604506.1"/>
    <property type="molecule type" value="Genomic_DNA"/>
</dbReference>
<dbReference type="AlphaFoldDB" id="A0A6A4PT88"/>
<evidence type="ECO:0000313" key="1">
    <source>
        <dbReference type="EMBL" id="KAE9604506.1"/>
    </source>
</evidence>
<proteinExistence type="predicted"/>
<keyword evidence="2" id="KW-1185">Reference proteome</keyword>
<accession>A0A6A4PT88</accession>
<name>A0A6A4PT88_LUPAL</name>
<evidence type="ECO:0000313" key="2">
    <source>
        <dbReference type="Proteomes" id="UP000447434"/>
    </source>
</evidence>
<reference evidence="2" key="1">
    <citation type="journal article" date="2020" name="Nat. Commun.">
        <title>Genome sequence of the cluster root forming white lupin.</title>
        <authorList>
            <person name="Hufnagel B."/>
            <person name="Marques A."/>
            <person name="Soriano A."/>
            <person name="Marques L."/>
            <person name="Divol F."/>
            <person name="Doumas P."/>
            <person name="Sallet E."/>
            <person name="Mancinotti D."/>
            <person name="Carrere S."/>
            <person name="Marande W."/>
            <person name="Arribat S."/>
            <person name="Keller J."/>
            <person name="Huneau C."/>
            <person name="Blein T."/>
            <person name="Aime D."/>
            <person name="Laguerre M."/>
            <person name="Taylor J."/>
            <person name="Schubert V."/>
            <person name="Nelson M."/>
            <person name="Geu-Flores F."/>
            <person name="Crespi M."/>
            <person name="Gallardo-Guerrero K."/>
            <person name="Delaux P.-M."/>
            <person name="Salse J."/>
            <person name="Berges H."/>
            <person name="Guyot R."/>
            <person name="Gouzy J."/>
            <person name="Peret B."/>
        </authorList>
    </citation>
    <scope>NUCLEOTIDE SEQUENCE [LARGE SCALE GENOMIC DNA]</scope>
    <source>
        <strain evidence="2">cv. Amiga</strain>
    </source>
</reference>
<organism evidence="1 2">
    <name type="scientific">Lupinus albus</name>
    <name type="common">White lupine</name>
    <name type="synonym">Lupinus termis</name>
    <dbReference type="NCBI Taxonomy" id="3870"/>
    <lineage>
        <taxon>Eukaryota</taxon>
        <taxon>Viridiplantae</taxon>
        <taxon>Streptophyta</taxon>
        <taxon>Embryophyta</taxon>
        <taxon>Tracheophyta</taxon>
        <taxon>Spermatophyta</taxon>
        <taxon>Magnoliopsida</taxon>
        <taxon>eudicotyledons</taxon>
        <taxon>Gunneridae</taxon>
        <taxon>Pentapetalae</taxon>
        <taxon>rosids</taxon>
        <taxon>fabids</taxon>
        <taxon>Fabales</taxon>
        <taxon>Fabaceae</taxon>
        <taxon>Papilionoideae</taxon>
        <taxon>50 kb inversion clade</taxon>
        <taxon>genistoids sensu lato</taxon>
        <taxon>core genistoids</taxon>
        <taxon>Genisteae</taxon>
        <taxon>Lupinus</taxon>
    </lineage>
</organism>
<dbReference type="Proteomes" id="UP000447434">
    <property type="component" value="Chromosome 11"/>
</dbReference>
<protein>
    <submittedName>
        <fullName evidence="1">Uncharacterized protein</fullName>
    </submittedName>
</protein>
<sequence>MFNIVFNKFTYMTKTKGLFCVSLFTLLLFSDWFPTLANEEHEGTLSTKTSAILNHQYQPIEKKVLAYQNLFIQSRKLGISIEKKKKKKKKKLKHGKKSSAIGSGISMSHVKSIFCTSILLGFLLI</sequence>
<comment type="caution">
    <text evidence="1">The sequence shown here is derived from an EMBL/GenBank/DDBJ whole genome shotgun (WGS) entry which is preliminary data.</text>
</comment>